<protein>
    <submittedName>
        <fullName evidence="2">Uncharacterized protein</fullName>
    </submittedName>
</protein>
<evidence type="ECO:0000313" key="3">
    <source>
        <dbReference type="Proteomes" id="UP001064971"/>
    </source>
</evidence>
<dbReference type="EMBL" id="AP026563">
    <property type="protein sequence ID" value="BDP44596.1"/>
    <property type="molecule type" value="Genomic_DNA"/>
</dbReference>
<organism evidence="2 3">
    <name type="scientific">Deinococcus aetherius</name>
    <dbReference type="NCBI Taxonomy" id="200252"/>
    <lineage>
        <taxon>Bacteria</taxon>
        <taxon>Thermotogati</taxon>
        <taxon>Deinococcota</taxon>
        <taxon>Deinococci</taxon>
        <taxon>Deinococcales</taxon>
        <taxon>Deinococcaceae</taxon>
        <taxon>Deinococcus</taxon>
    </lineage>
</organism>
<accession>A0ABM8ALA0</accession>
<evidence type="ECO:0000313" key="2">
    <source>
        <dbReference type="EMBL" id="BDP44596.1"/>
    </source>
</evidence>
<gene>
    <name evidence="2" type="ORF">DAETH_45650</name>
</gene>
<keyword evidence="3" id="KW-1185">Reference proteome</keyword>
<dbReference type="Proteomes" id="UP001064971">
    <property type="component" value="Plasmid pDAETH-3"/>
</dbReference>
<proteinExistence type="predicted"/>
<evidence type="ECO:0000256" key="1">
    <source>
        <dbReference type="SAM" id="MobiDB-lite"/>
    </source>
</evidence>
<sequence length="73" mass="8001">MFKFHGTSAWLIPQSPRAADTVTVNPAHQTPLLFMPSASPEKVENRYSVPNGVESDGRCGPHREEPGCRAEPI</sequence>
<geneLocation type="plasmid" evidence="2 3">
    <name>pDAETH-3</name>
</geneLocation>
<reference evidence="2" key="1">
    <citation type="submission" date="2022-07" db="EMBL/GenBank/DDBJ databases">
        <title>Complete Genome Sequence of the Radioresistant Bacterium Deinococcus aetherius ST0316, Isolated from the Air Dust collected in Lower Stratosphere above Japan.</title>
        <authorList>
            <person name="Satoh K."/>
            <person name="Hagiwara K."/>
            <person name="Katsumata K."/>
            <person name="Kubo A."/>
            <person name="Yokobori S."/>
            <person name="Yamagishi A."/>
            <person name="Oono Y."/>
            <person name="Narumi I."/>
        </authorList>
    </citation>
    <scope>NUCLEOTIDE SEQUENCE</scope>
    <source>
        <strain evidence="2">ST0316</strain>
        <plasmid evidence="2">pDAETH-3</plasmid>
    </source>
</reference>
<feature type="region of interest" description="Disordered" evidence="1">
    <location>
        <begin position="49"/>
        <end position="73"/>
    </location>
</feature>
<name>A0ABM8ALA0_9DEIO</name>
<keyword evidence="2" id="KW-0614">Plasmid</keyword>
<feature type="compositionally biased region" description="Basic and acidic residues" evidence="1">
    <location>
        <begin position="55"/>
        <end position="73"/>
    </location>
</feature>